<proteinExistence type="predicted"/>
<feature type="region of interest" description="Disordered" evidence="1">
    <location>
        <begin position="253"/>
        <end position="294"/>
    </location>
</feature>
<feature type="transmembrane region" description="Helical" evidence="2">
    <location>
        <begin position="82"/>
        <end position="104"/>
    </location>
</feature>
<keyword evidence="2" id="KW-0812">Transmembrane</keyword>
<name>A0A931CPZ6_9MICC</name>
<sequence>MAISTTEPKPAKTKKAEAEAAPKARREAKPDKTAKQGKGPKTPAVKAAPAPVWASPVKPSLILLPVKARGLKARRKAVRQSAFIGLGLMGVTAVGYIFVLAGVAGAQNEVNKEAAITTTTTNYLAQNRDVQDYATGFVKRKAAASDALQNDVSYSKVVQAVQQANTSGAVFTAIKTAAPGTQCTSSSPFAASSSLGCLDISGNAPSIAAVSQLVAALNRDKTMLSEPYLKESVSSGAGVDFKLTVGYTGQALSAKGDKFKPSPDELSSIEAPAAAPDPATDSTNPAAATQGASK</sequence>
<evidence type="ECO:0000313" key="4">
    <source>
        <dbReference type="Proteomes" id="UP000655366"/>
    </source>
</evidence>
<keyword evidence="2" id="KW-1133">Transmembrane helix</keyword>
<keyword evidence="2" id="KW-0472">Membrane</keyword>
<dbReference type="AlphaFoldDB" id="A0A931CPZ6"/>
<feature type="compositionally biased region" description="Low complexity" evidence="1">
    <location>
        <begin position="271"/>
        <end position="294"/>
    </location>
</feature>
<dbReference type="RefSeq" id="WP_196395821.1">
    <property type="nucleotide sequence ID" value="NZ_JADNYM010000006.1"/>
</dbReference>
<feature type="compositionally biased region" description="Basic and acidic residues" evidence="1">
    <location>
        <begin position="14"/>
        <end position="34"/>
    </location>
</feature>
<gene>
    <name evidence="3" type="ORF">IV500_05440</name>
</gene>
<evidence type="ECO:0000313" key="3">
    <source>
        <dbReference type="EMBL" id="MBG0738864.1"/>
    </source>
</evidence>
<dbReference type="EMBL" id="JADNYM010000006">
    <property type="protein sequence ID" value="MBG0738864.1"/>
    <property type="molecule type" value="Genomic_DNA"/>
</dbReference>
<accession>A0A931CPZ6</accession>
<keyword evidence="4" id="KW-1185">Reference proteome</keyword>
<feature type="region of interest" description="Disordered" evidence="1">
    <location>
        <begin position="1"/>
        <end position="47"/>
    </location>
</feature>
<organism evidence="3 4">
    <name type="scientific">Arthrobacter terrae</name>
    <dbReference type="NCBI Taxonomy" id="2935737"/>
    <lineage>
        <taxon>Bacteria</taxon>
        <taxon>Bacillati</taxon>
        <taxon>Actinomycetota</taxon>
        <taxon>Actinomycetes</taxon>
        <taxon>Micrococcales</taxon>
        <taxon>Micrococcaceae</taxon>
        <taxon>Arthrobacter</taxon>
    </lineage>
</organism>
<dbReference type="Proteomes" id="UP000655366">
    <property type="component" value="Unassembled WGS sequence"/>
</dbReference>
<comment type="caution">
    <text evidence="3">The sequence shown here is derived from an EMBL/GenBank/DDBJ whole genome shotgun (WGS) entry which is preliminary data.</text>
</comment>
<reference evidence="3 4" key="1">
    <citation type="submission" date="2020-11" db="EMBL/GenBank/DDBJ databases">
        <title>Arthrobacter antarcticus sp. nov., isolated from Antarctic Soil.</title>
        <authorList>
            <person name="Li J."/>
        </authorList>
    </citation>
    <scope>NUCLEOTIDE SEQUENCE [LARGE SCALE GENOMIC DNA]</scope>
    <source>
        <strain evidence="3 4">Z1-20</strain>
    </source>
</reference>
<evidence type="ECO:0000256" key="1">
    <source>
        <dbReference type="SAM" id="MobiDB-lite"/>
    </source>
</evidence>
<protein>
    <submittedName>
        <fullName evidence="3">Uncharacterized protein</fullName>
    </submittedName>
</protein>
<evidence type="ECO:0000256" key="2">
    <source>
        <dbReference type="SAM" id="Phobius"/>
    </source>
</evidence>